<reference evidence="2" key="1">
    <citation type="submission" date="2019-06" db="EMBL/GenBank/DDBJ databases">
        <title>Draft genome sequence of the griseofulvin-producing fungus Xylaria cubensis strain G536.</title>
        <authorList>
            <person name="Mead M.E."/>
            <person name="Raja H.A."/>
            <person name="Steenwyk J.L."/>
            <person name="Knowles S.L."/>
            <person name="Oberlies N.H."/>
            <person name="Rokas A."/>
        </authorList>
    </citation>
    <scope>NUCLEOTIDE SEQUENCE [LARGE SCALE GENOMIC DNA]</scope>
    <source>
        <strain evidence="2">G536</strain>
    </source>
</reference>
<evidence type="ECO:0008006" key="3">
    <source>
        <dbReference type="Google" id="ProtNLM"/>
    </source>
</evidence>
<dbReference type="SUPFAM" id="SSF54427">
    <property type="entry name" value="NTF2-like"/>
    <property type="match status" value="1"/>
</dbReference>
<dbReference type="InterPro" id="IPR032710">
    <property type="entry name" value="NTF2-like_dom_sf"/>
</dbReference>
<organism evidence="1 2">
    <name type="scientific">Xylaria flabelliformis</name>
    <dbReference type="NCBI Taxonomy" id="2512241"/>
    <lineage>
        <taxon>Eukaryota</taxon>
        <taxon>Fungi</taxon>
        <taxon>Dikarya</taxon>
        <taxon>Ascomycota</taxon>
        <taxon>Pezizomycotina</taxon>
        <taxon>Sordariomycetes</taxon>
        <taxon>Xylariomycetidae</taxon>
        <taxon>Xylariales</taxon>
        <taxon>Xylariaceae</taxon>
        <taxon>Xylaria</taxon>
    </lineage>
</organism>
<dbReference type="STRING" id="2512241.A0A553HKE6"/>
<dbReference type="Pfam" id="PF07366">
    <property type="entry name" value="SnoaL"/>
    <property type="match status" value="1"/>
</dbReference>
<dbReference type="EMBL" id="VFLP01000088">
    <property type="protein sequence ID" value="TRX88420.1"/>
    <property type="molecule type" value="Genomic_DNA"/>
</dbReference>
<dbReference type="Proteomes" id="UP000319160">
    <property type="component" value="Unassembled WGS sequence"/>
</dbReference>
<protein>
    <recommendedName>
        <fullName evidence="3">SnoaL-like domain-containing protein</fullName>
    </recommendedName>
</protein>
<accession>A0A553HKE6</accession>
<evidence type="ECO:0000313" key="2">
    <source>
        <dbReference type="Proteomes" id="UP000319160"/>
    </source>
</evidence>
<dbReference type="OrthoDB" id="2830113at2759"/>
<proteinExistence type="predicted"/>
<keyword evidence="2" id="KW-1185">Reference proteome</keyword>
<sequence>MPYIAANESLYRSYVQCINQDRWKDLPDVLTFPLNFNGDVILTPEAFEVTGTAYGRIKLSTDSFTVDNDAGRLAASSVVELRPKDCPEKMVRFMKQTIVWIKNGKIWRMITTGTPEQEVERQLSWPGYDFTPDLISTYSNGHFKSGRQHASAQVLESNYMNYIGCINGRTMQSKLPMYAQSHVIHNNRRLSRDEYRLLIQQAITAIPDIKFNVDTIVVDHTTQRLAVRLKFTGTPTGKLSGVEPTGRSGEFALLRFGVGKQEHEISILGHDSVLKLLKPPQTHFK</sequence>
<comment type="caution">
    <text evidence="1">The sequence shown here is derived from an EMBL/GenBank/DDBJ whole genome shotgun (WGS) entry which is preliminary data.</text>
</comment>
<dbReference type="GO" id="GO:0030638">
    <property type="term" value="P:polyketide metabolic process"/>
    <property type="evidence" value="ECO:0007669"/>
    <property type="project" value="InterPro"/>
</dbReference>
<dbReference type="AlphaFoldDB" id="A0A553HKE6"/>
<name>A0A553HKE6_9PEZI</name>
<evidence type="ECO:0000313" key="1">
    <source>
        <dbReference type="EMBL" id="TRX88420.1"/>
    </source>
</evidence>
<dbReference type="Gene3D" id="3.10.450.50">
    <property type="match status" value="1"/>
</dbReference>
<dbReference type="InterPro" id="IPR009959">
    <property type="entry name" value="Cyclase_SnoaL-like"/>
</dbReference>
<gene>
    <name evidence="1" type="ORF">FHL15_010676</name>
</gene>